<dbReference type="Pfam" id="PF12697">
    <property type="entry name" value="Abhydrolase_6"/>
    <property type="match status" value="1"/>
</dbReference>
<feature type="signal peptide" evidence="2">
    <location>
        <begin position="1"/>
        <end position="22"/>
    </location>
</feature>
<dbReference type="AlphaFoldDB" id="A0A4P9W3Q9"/>
<reference evidence="5" key="1">
    <citation type="journal article" date="2018" name="Nat. Microbiol.">
        <title>Leveraging single-cell genomics to expand the fungal tree of life.</title>
        <authorList>
            <person name="Ahrendt S.R."/>
            <person name="Quandt C.A."/>
            <person name="Ciobanu D."/>
            <person name="Clum A."/>
            <person name="Salamov A."/>
            <person name="Andreopoulos B."/>
            <person name="Cheng J.F."/>
            <person name="Woyke T."/>
            <person name="Pelin A."/>
            <person name="Henrissat B."/>
            <person name="Reynolds N.K."/>
            <person name="Benny G.L."/>
            <person name="Smith M.E."/>
            <person name="James T.Y."/>
            <person name="Grigoriev I.V."/>
        </authorList>
    </citation>
    <scope>NUCLEOTIDE SEQUENCE [LARGE SCALE GENOMIC DNA]</scope>
</reference>
<accession>A0A4P9W3Q9</accession>
<evidence type="ECO:0000256" key="1">
    <source>
        <dbReference type="SAM" id="Phobius"/>
    </source>
</evidence>
<keyword evidence="1" id="KW-1133">Transmembrane helix</keyword>
<evidence type="ECO:0000313" key="5">
    <source>
        <dbReference type="Proteomes" id="UP000269721"/>
    </source>
</evidence>
<name>A0A4P9W3Q9_9FUNG</name>
<dbReference type="InterPro" id="IPR029058">
    <property type="entry name" value="AB_hydrolase_fold"/>
</dbReference>
<dbReference type="OrthoDB" id="442243at2759"/>
<evidence type="ECO:0000259" key="3">
    <source>
        <dbReference type="Pfam" id="PF12697"/>
    </source>
</evidence>
<organism evidence="4 5">
    <name type="scientific">Blyttiomyces helicus</name>
    <dbReference type="NCBI Taxonomy" id="388810"/>
    <lineage>
        <taxon>Eukaryota</taxon>
        <taxon>Fungi</taxon>
        <taxon>Fungi incertae sedis</taxon>
        <taxon>Chytridiomycota</taxon>
        <taxon>Chytridiomycota incertae sedis</taxon>
        <taxon>Chytridiomycetes</taxon>
        <taxon>Chytridiomycetes incertae sedis</taxon>
        <taxon>Blyttiomyces</taxon>
    </lineage>
</organism>
<evidence type="ECO:0000313" key="4">
    <source>
        <dbReference type="EMBL" id="RKO86472.1"/>
    </source>
</evidence>
<gene>
    <name evidence="4" type="ORF">BDK51DRAFT_39202</name>
</gene>
<sequence>MGGKLVSGLMVLGFLCRFGVYSAPAATEADQQARTTSGFELPPGFVAVSKTTTTPLSAKKMTQVPAVKSAVKITTPSNTFFIDIPVQTPLADNQNLLKRHREGSRQSSPIDWMANVPQTTSSRFPSISAILKEVLLAKALVHPSARFFSQSVLRTPYQSLPMAVPLLFLVHGFHGTTKSFCQVTFLDPHSPFPDDLQNDLKRQQHVVDIFKYSYDSHGEYDTQVTALADTLKRVVVGRRVIIIGHLMGGLLAVDAAIGLRSEGSVVTVVGVLVFESPFFGFRKDLIVNNILAGLSVPIHFLSPIGITFPIVGALLGYFSNKQVKQYVDEWFFSQRDNVLDHNHDRIRSFLMNINMIALV</sequence>
<dbReference type="InterPro" id="IPR000073">
    <property type="entry name" value="AB_hydrolase_1"/>
</dbReference>
<feature type="domain" description="AB hydrolase-1" evidence="3">
    <location>
        <begin position="168"/>
        <end position="290"/>
    </location>
</feature>
<keyword evidence="1" id="KW-0472">Membrane</keyword>
<dbReference type="SUPFAM" id="SSF53474">
    <property type="entry name" value="alpha/beta-Hydrolases"/>
    <property type="match status" value="1"/>
</dbReference>
<proteinExistence type="predicted"/>
<keyword evidence="5" id="KW-1185">Reference proteome</keyword>
<feature type="transmembrane region" description="Helical" evidence="1">
    <location>
        <begin position="298"/>
        <end position="318"/>
    </location>
</feature>
<protein>
    <recommendedName>
        <fullName evidence="3">AB hydrolase-1 domain-containing protein</fullName>
    </recommendedName>
</protein>
<keyword evidence="2" id="KW-0732">Signal</keyword>
<dbReference type="Gene3D" id="3.40.50.1820">
    <property type="entry name" value="alpha/beta hydrolase"/>
    <property type="match status" value="1"/>
</dbReference>
<dbReference type="EMBL" id="KZ998168">
    <property type="protein sequence ID" value="RKO86472.1"/>
    <property type="molecule type" value="Genomic_DNA"/>
</dbReference>
<feature type="chain" id="PRO_5020307030" description="AB hydrolase-1 domain-containing protein" evidence="2">
    <location>
        <begin position="23"/>
        <end position="359"/>
    </location>
</feature>
<evidence type="ECO:0000256" key="2">
    <source>
        <dbReference type="SAM" id="SignalP"/>
    </source>
</evidence>
<dbReference type="Proteomes" id="UP000269721">
    <property type="component" value="Unassembled WGS sequence"/>
</dbReference>
<keyword evidence="1" id="KW-0812">Transmembrane</keyword>